<protein>
    <submittedName>
        <fullName evidence="8">Protein Fmp52p, mitochondrial</fullName>
    </submittedName>
</protein>
<keyword evidence="9" id="KW-1185">Reference proteome</keyword>
<dbReference type="InterPro" id="IPR016040">
    <property type="entry name" value="NAD(P)-bd_dom"/>
</dbReference>
<reference evidence="8" key="1">
    <citation type="submission" date="2022-03" db="EMBL/GenBank/DDBJ databases">
        <authorList>
            <person name="Legras J.-L."/>
            <person name="Devillers H."/>
            <person name="Grondin C."/>
        </authorList>
    </citation>
    <scope>NUCLEOTIDE SEQUENCE</scope>
    <source>
        <strain evidence="8">CLIB 1423</strain>
    </source>
</reference>
<organism evidence="8 9">
    <name type="scientific">[Candida] railenensis</name>
    <dbReference type="NCBI Taxonomy" id="45579"/>
    <lineage>
        <taxon>Eukaryota</taxon>
        <taxon>Fungi</taxon>
        <taxon>Dikarya</taxon>
        <taxon>Ascomycota</taxon>
        <taxon>Saccharomycotina</taxon>
        <taxon>Pichiomycetes</taxon>
        <taxon>Debaryomycetaceae</taxon>
        <taxon>Kurtzmaniella</taxon>
    </lineage>
</organism>
<comment type="caution">
    <text evidence="8">The sequence shown here is derived from an EMBL/GenBank/DDBJ whole genome shotgun (WGS) entry which is preliminary data.</text>
</comment>
<keyword evidence="5" id="KW-0496">Mitochondrion</keyword>
<comment type="subcellular location">
    <subcellularLocation>
        <location evidence="1">Mitochondrion outer membrane</location>
        <topology evidence="1">Peripheral membrane protein</topology>
    </subcellularLocation>
</comment>
<dbReference type="FunFam" id="3.40.50.720:FF:000366">
    <property type="entry name" value="Protein FMP52, mitochondrial"/>
    <property type="match status" value="1"/>
</dbReference>
<dbReference type="AlphaFoldDB" id="A0A9P0QJ95"/>
<dbReference type="OrthoDB" id="430436at2759"/>
<dbReference type="PANTHER" id="PTHR14097:SF7">
    <property type="entry name" value="OXIDOREDUCTASE HTATIP2"/>
    <property type="match status" value="1"/>
</dbReference>
<keyword evidence="4" id="KW-0809">Transit peptide</keyword>
<evidence type="ECO:0000313" key="8">
    <source>
        <dbReference type="EMBL" id="CAH2350154.1"/>
    </source>
</evidence>
<gene>
    <name evidence="8" type="ORF">CLIB1423_01S03730</name>
</gene>
<dbReference type="PANTHER" id="PTHR14097">
    <property type="entry name" value="OXIDOREDUCTASE HTATIP2"/>
    <property type="match status" value="1"/>
</dbReference>
<sequence>MKVVIIGATGLVGAQILKFTEASSAISAITTLTRRKVEGSTKLNSIVTPDTNEWTELIAANAKDNDVFFSAFGTTRADAGGIENFKKIDYGTNLQCAKAAKDANISTFVLVSSAGANSSSWLPYLKIKGELEDEITKLGFKRFIILRPGALLGQRTKQHNGFGAGIFVALSEFSRKTPFSKALKAVYAEEIGKAVVSLATKPLPSNGEPETRIIEAAEIVQLASEI</sequence>
<dbReference type="InterPro" id="IPR036291">
    <property type="entry name" value="NAD(P)-bd_dom_sf"/>
</dbReference>
<evidence type="ECO:0000256" key="2">
    <source>
        <dbReference type="ARBA" id="ARBA00006617"/>
    </source>
</evidence>
<name>A0A9P0QJ95_9ASCO</name>
<comment type="similarity">
    <text evidence="2">Belongs to the FMP52 family.</text>
</comment>
<accession>A0A9P0QJ95</accession>
<dbReference type="GO" id="GO:0051170">
    <property type="term" value="P:import into nucleus"/>
    <property type="evidence" value="ECO:0007669"/>
    <property type="project" value="TreeGrafter"/>
</dbReference>
<dbReference type="Pfam" id="PF13460">
    <property type="entry name" value="NAD_binding_10"/>
    <property type="match status" value="1"/>
</dbReference>
<keyword evidence="6" id="KW-0472">Membrane</keyword>
<dbReference type="EMBL" id="CAKXYY010000001">
    <property type="protein sequence ID" value="CAH2350154.1"/>
    <property type="molecule type" value="Genomic_DNA"/>
</dbReference>
<evidence type="ECO:0000256" key="5">
    <source>
        <dbReference type="ARBA" id="ARBA00023128"/>
    </source>
</evidence>
<proteinExistence type="inferred from homology"/>
<dbReference type="Proteomes" id="UP000837801">
    <property type="component" value="Unassembled WGS sequence"/>
</dbReference>
<evidence type="ECO:0000313" key="9">
    <source>
        <dbReference type="Proteomes" id="UP000837801"/>
    </source>
</evidence>
<evidence type="ECO:0000256" key="6">
    <source>
        <dbReference type="ARBA" id="ARBA00023136"/>
    </source>
</evidence>
<keyword evidence="3" id="KW-1000">Mitochondrion outer membrane</keyword>
<evidence type="ECO:0000256" key="1">
    <source>
        <dbReference type="ARBA" id="ARBA00004450"/>
    </source>
</evidence>
<feature type="domain" description="NAD(P)-binding" evidence="7">
    <location>
        <begin position="7"/>
        <end position="157"/>
    </location>
</feature>
<dbReference type="SUPFAM" id="SSF51735">
    <property type="entry name" value="NAD(P)-binding Rossmann-fold domains"/>
    <property type="match status" value="1"/>
</dbReference>
<dbReference type="GO" id="GO:0005741">
    <property type="term" value="C:mitochondrial outer membrane"/>
    <property type="evidence" value="ECO:0007669"/>
    <property type="project" value="UniProtKB-SubCell"/>
</dbReference>
<evidence type="ECO:0000256" key="3">
    <source>
        <dbReference type="ARBA" id="ARBA00022787"/>
    </source>
</evidence>
<evidence type="ECO:0000256" key="4">
    <source>
        <dbReference type="ARBA" id="ARBA00022946"/>
    </source>
</evidence>
<dbReference type="Gene3D" id="3.40.50.720">
    <property type="entry name" value="NAD(P)-binding Rossmann-like Domain"/>
    <property type="match status" value="1"/>
</dbReference>
<evidence type="ECO:0000259" key="7">
    <source>
        <dbReference type="Pfam" id="PF13460"/>
    </source>
</evidence>